<feature type="transmembrane region" description="Helical" evidence="6">
    <location>
        <begin position="154"/>
        <end position="171"/>
    </location>
</feature>
<keyword evidence="3 6" id="KW-0812">Transmembrane</keyword>
<dbReference type="PANTHER" id="PTHR32322:SF2">
    <property type="entry name" value="EAMA DOMAIN-CONTAINING PROTEIN"/>
    <property type="match status" value="1"/>
</dbReference>
<dbReference type="PANTHER" id="PTHR32322">
    <property type="entry name" value="INNER MEMBRANE TRANSPORTER"/>
    <property type="match status" value="1"/>
</dbReference>
<dbReference type="InterPro" id="IPR000620">
    <property type="entry name" value="EamA_dom"/>
</dbReference>
<feature type="transmembrane region" description="Helical" evidence="6">
    <location>
        <begin position="270"/>
        <end position="290"/>
    </location>
</feature>
<evidence type="ECO:0000313" key="8">
    <source>
        <dbReference type="EMBL" id="TQM69493.1"/>
    </source>
</evidence>
<evidence type="ECO:0000256" key="3">
    <source>
        <dbReference type="ARBA" id="ARBA00022692"/>
    </source>
</evidence>
<proteinExistence type="inferred from homology"/>
<feature type="transmembrane region" description="Helical" evidence="6">
    <location>
        <begin position="128"/>
        <end position="148"/>
    </location>
</feature>
<dbReference type="OrthoDB" id="3577499at2"/>
<feature type="transmembrane region" description="Helical" evidence="6">
    <location>
        <begin position="242"/>
        <end position="264"/>
    </location>
</feature>
<name>A0A543IFX9_9ACTN</name>
<evidence type="ECO:0000256" key="5">
    <source>
        <dbReference type="ARBA" id="ARBA00023136"/>
    </source>
</evidence>
<evidence type="ECO:0000256" key="1">
    <source>
        <dbReference type="ARBA" id="ARBA00004141"/>
    </source>
</evidence>
<dbReference type="SUPFAM" id="SSF103481">
    <property type="entry name" value="Multidrug resistance efflux transporter EmrE"/>
    <property type="match status" value="2"/>
</dbReference>
<feature type="domain" description="EamA" evidence="7">
    <location>
        <begin position="8"/>
        <end position="143"/>
    </location>
</feature>
<organism evidence="8 9">
    <name type="scientific">Actinomadura hallensis</name>
    <dbReference type="NCBI Taxonomy" id="337895"/>
    <lineage>
        <taxon>Bacteria</taxon>
        <taxon>Bacillati</taxon>
        <taxon>Actinomycetota</taxon>
        <taxon>Actinomycetes</taxon>
        <taxon>Streptosporangiales</taxon>
        <taxon>Thermomonosporaceae</taxon>
        <taxon>Actinomadura</taxon>
    </lineage>
</organism>
<comment type="subcellular location">
    <subcellularLocation>
        <location evidence="1">Membrane</location>
        <topology evidence="1">Multi-pass membrane protein</topology>
    </subcellularLocation>
</comment>
<feature type="transmembrane region" description="Helical" evidence="6">
    <location>
        <begin position="183"/>
        <end position="203"/>
    </location>
</feature>
<gene>
    <name evidence="8" type="ORF">FHX41_3188</name>
</gene>
<keyword evidence="9" id="KW-1185">Reference proteome</keyword>
<keyword evidence="5 6" id="KW-0472">Membrane</keyword>
<feature type="transmembrane region" description="Helical" evidence="6">
    <location>
        <begin position="40"/>
        <end position="58"/>
    </location>
</feature>
<dbReference type="InterPro" id="IPR037185">
    <property type="entry name" value="EmrE-like"/>
</dbReference>
<dbReference type="InterPro" id="IPR050638">
    <property type="entry name" value="AA-Vitamin_Transporters"/>
</dbReference>
<keyword evidence="4 6" id="KW-1133">Transmembrane helix</keyword>
<dbReference type="AlphaFoldDB" id="A0A543IFX9"/>
<feature type="transmembrane region" description="Helical" evidence="6">
    <location>
        <begin position="97"/>
        <end position="116"/>
    </location>
</feature>
<evidence type="ECO:0000256" key="4">
    <source>
        <dbReference type="ARBA" id="ARBA00022989"/>
    </source>
</evidence>
<evidence type="ECO:0000313" key="9">
    <source>
        <dbReference type="Proteomes" id="UP000316706"/>
    </source>
</evidence>
<feature type="transmembrane region" description="Helical" evidence="6">
    <location>
        <begin position="215"/>
        <end position="235"/>
    </location>
</feature>
<accession>A0A543IFX9</accession>
<feature type="transmembrane region" description="Helical" evidence="6">
    <location>
        <begin position="70"/>
        <end position="91"/>
    </location>
</feature>
<evidence type="ECO:0000256" key="6">
    <source>
        <dbReference type="SAM" id="Phobius"/>
    </source>
</evidence>
<dbReference type="Proteomes" id="UP000316706">
    <property type="component" value="Unassembled WGS sequence"/>
</dbReference>
<evidence type="ECO:0000259" key="7">
    <source>
        <dbReference type="Pfam" id="PF00892"/>
    </source>
</evidence>
<dbReference type="GO" id="GO:0016020">
    <property type="term" value="C:membrane"/>
    <property type="evidence" value="ECO:0007669"/>
    <property type="project" value="UniProtKB-SubCell"/>
</dbReference>
<sequence length="320" mass="31314">MHRRNGSSGTLLVLAAGVLWGTVGPAQVLAESPAGPVAVGGARIFSGGLILAGLVLLTGRRAFGTPPRRAWGPLAAASAATGTFQAAFFSAVNLTGAAVATAVVFGLAPVSTGLCERIVLGSRPSRRWWAGTACATGGVALLTLPGAAAGIDPAGIALSLLAATCFGVYTVSAKILTGRGAGMAAAVSVTLLAGGAALLPWTLAELPALAAPRSAALVAWLGVAGTAVAYMCFVAGLGRVTAAAAGTLSLAEPLVAAGLAVLLLGERVPAPVAAGALLLLSGLVIVSVPARGPRGRPPARYDGVHVTGAVKVETTTGERK</sequence>
<feature type="domain" description="EamA" evidence="7">
    <location>
        <begin position="155"/>
        <end position="287"/>
    </location>
</feature>
<reference evidence="8 9" key="1">
    <citation type="submission" date="2019-06" db="EMBL/GenBank/DDBJ databases">
        <title>Sequencing the genomes of 1000 actinobacteria strains.</title>
        <authorList>
            <person name="Klenk H.-P."/>
        </authorList>
    </citation>
    <scope>NUCLEOTIDE SEQUENCE [LARGE SCALE GENOMIC DNA]</scope>
    <source>
        <strain evidence="8 9">DSM 45043</strain>
    </source>
</reference>
<dbReference type="Pfam" id="PF00892">
    <property type="entry name" value="EamA"/>
    <property type="match status" value="2"/>
</dbReference>
<protein>
    <submittedName>
        <fullName evidence="8">DME family drug/metabolite transporter</fullName>
    </submittedName>
</protein>
<evidence type="ECO:0000256" key="2">
    <source>
        <dbReference type="ARBA" id="ARBA00007362"/>
    </source>
</evidence>
<dbReference type="EMBL" id="VFPO01000001">
    <property type="protein sequence ID" value="TQM69493.1"/>
    <property type="molecule type" value="Genomic_DNA"/>
</dbReference>
<comment type="caution">
    <text evidence="8">The sequence shown here is derived from an EMBL/GenBank/DDBJ whole genome shotgun (WGS) entry which is preliminary data.</text>
</comment>
<comment type="similarity">
    <text evidence="2">Belongs to the EamA transporter family.</text>
</comment>